<name>A0A2G5C7W1_AQUCA</name>
<dbReference type="Proteomes" id="UP000230069">
    <property type="component" value="Unassembled WGS sequence"/>
</dbReference>
<protein>
    <submittedName>
        <fullName evidence="1">Uncharacterized protein</fullName>
    </submittedName>
</protein>
<accession>A0A2G5C7W1</accession>
<evidence type="ECO:0000313" key="2">
    <source>
        <dbReference type="Proteomes" id="UP000230069"/>
    </source>
</evidence>
<dbReference type="AlphaFoldDB" id="A0A2G5C7W1"/>
<evidence type="ECO:0000313" key="1">
    <source>
        <dbReference type="EMBL" id="PIA27384.1"/>
    </source>
</evidence>
<dbReference type="InParanoid" id="A0A2G5C7W1"/>
<keyword evidence="2" id="KW-1185">Reference proteome</keyword>
<organism evidence="1 2">
    <name type="scientific">Aquilegia coerulea</name>
    <name type="common">Rocky mountain columbine</name>
    <dbReference type="NCBI Taxonomy" id="218851"/>
    <lineage>
        <taxon>Eukaryota</taxon>
        <taxon>Viridiplantae</taxon>
        <taxon>Streptophyta</taxon>
        <taxon>Embryophyta</taxon>
        <taxon>Tracheophyta</taxon>
        <taxon>Spermatophyta</taxon>
        <taxon>Magnoliopsida</taxon>
        <taxon>Ranunculales</taxon>
        <taxon>Ranunculaceae</taxon>
        <taxon>Thalictroideae</taxon>
        <taxon>Aquilegia</taxon>
    </lineage>
</organism>
<sequence>MKFLYSEIRILKVLTMKLMITKWTWKLTWSGRRVGLTNDSMAACWENLDMLSRDVFPTVHLQVPHESSNGALYLGEMVEEKEVRRIGERLTSNSRAGCTDDLDIPARDVIPSVHPQPPIKTNIAALYLNHVRREQCDNFDAPPGLLRALDPPGFSMSIKPQNGDSLFKQVKRELQLDYFDTPPGF</sequence>
<gene>
    <name evidence="1" type="ORF">AQUCO_07800017v1</name>
</gene>
<dbReference type="EMBL" id="KZ305095">
    <property type="protein sequence ID" value="PIA27384.1"/>
    <property type="molecule type" value="Genomic_DNA"/>
</dbReference>
<proteinExistence type="predicted"/>
<reference evidence="1 2" key="1">
    <citation type="submission" date="2017-09" db="EMBL/GenBank/DDBJ databases">
        <title>WGS assembly of Aquilegia coerulea Goldsmith.</title>
        <authorList>
            <person name="Hodges S."/>
            <person name="Kramer E."/>
            <person name="Nordborg M."/>
            <person name="Tomkins J."/>
            <person name="Borevitz J."/>
            <person name="Derieg N."/>
            <person name="Yan J."/>
            <person name="Mihaltcheva S."/>
            <person name="Hayes R.D."/>
            <person name="Rokhsar D."/>
        </authorList>
    </citation>
    <scope>NUCLEOTIDE SEQUENCE [LARGE SCALE GENOMIC DNA]</scope>
    <source>
        <strain evidence="2">cv. Goldsmith</strain>
    </source>
</reference>